<keyword evidence="1" id="KW-0560">Oxidoreductase</keyword>
<evidence type="ECO:0000313" key="2">
    <source>
        <dbReference type="Proteomes" id="UP001061991"/>
    </source>
</evidence>
<dbReference type="EMBL" id="CP104973">
    <property type="protein sequence ID" value="UXN61405.1"/>
    <property type="molecule type" value="Genomic_DNA"/>
</dbReference>
<keyword evidence="2" id="KW-1185">Reference proteome</keyword>
<proteinExistence type="predicted"/>
<dbReference type="Proteomes" id="UP001061991">
    <property type="component" value="Chromosome"/>
</dbReference>
<dbReference type="EC" id="1.1.1.169" evidence="1"/>
<sequence>MIGIDSRIVIAGAGSIGRYVGGRLAVAGKAVTLLVRPRMIEGLQQEGLKIIDPDGSEKLVEPGQFSLTIDPEIAFRQADIILVAVKSGATEEMAKSIRESAPSNVIVVSLQNGVGNADTLRQHLPPEATVVSGMVPFNVVQSEPGVSPLNVRRTMPGTILIDDTLDRLAEVLSVPGLSVQVHSDMKGILWGKLLINLNNAPNALSNLPLVEQLADRNWRLLIADQMIEGLKVVRAHGITPAKVQGVSPSMLPWILRLPNFLFRIVAARMLAINPHARSSMWEDLSRGRATEIDYLQGVIVRLADEKNIAVPLTRKVLACVKRAEGKSLRSHSVEEVREMKIQERGTDNSHS</sequence>
<accession>A0ACD4D6Q6</accession>
<organism evidence="1 2">
    <name type="scientific">Phyllobacterium zundukense</name>
    <dbReference type="NCBI Taxonomy" id="1867719"/>
    <lineage>
        <taxon>Bacteria</taxon>
        <taxon>Pseudomonadati</taxon>
        <taxon>Pseudomonadota</taxon>
        <taxon>Alphaproteobacteria</taxon>
        <taxon>Hyphomicrobiales</taxon>
        <taxon>Phyllobacteriaceae</taxon>
        <taxon>Phyllobacterium</taxon>
    </lineage>
</organism>
<evidence type="ECO:0000313" key="1">
    <source>
        <dbReference type="EMBL" id="UXN61405.1"/>
    </source>
</evidence>
<name>A0ACD4D6Q6_9HYPH</name>
<reference evidence="1" key="1">
    <citation type="submission" date="2022-09" db="EMBL/GenBank/DDBJ databases">
        <title>Interaction between co-microsymbionts with complementary sets of symbiotic genes in legume-rhizobium systems.</title>
        <authorList>
            <person name="Safronova V."/>
            <person name="Sazanova A."/>
            <person name="Afonin A."/>
            <person name="Chirak E."/>
        </authorList>
    </citation>
    <scope>NUCLEOTIDE SEQUENCE</scope>
    <source>
        <strain evidence="1">A18/3m</strain>
    </source>
</reference>
<protein>
    <submittedName>
        <fullName evidence="1">2-dehydropantoate 2-reductase</fullName>
        <ecNumber evidence="1">1.1.1.169</ecNumber>
    </submittedName>
</protein>
<gene>
    <name evidence="1" type="ORF">N8E88_15150</name>
</gene>